<dbReference type="Gene3D" id="2.60.120.10">
    <property type="entry name" value="Jelly Rolls"/>
    <property type="match status" value="1"/>
</dbReference>
<dbReference type="PANTHER" id="PTHR23011">
    <property type="entry name" value="CYCLIC NUCLEOTIDE-BINDING DOMAIN CONTAINING PROTEIN"/>
    <property type="match status" value="1"/>
</dbReference>
<keyword evidence="4" id="KW-1185">Reference proteome</keyword>
<gene>
    <name evidence="3" type="ORF">MEDL_66881</name>
</gene>
<name>A0A8S3VKS8_MYTED</name>
<evidence type="ECO:0000259" key="2">
    <source>
        <dbReference type="PROSITE" id="PS50042"/>
    </source>
</evidence>
<feature type="region of interest" description="Disordered" evidence="1">
    <location>
        <begin position="19"/>
        <end position="42"/>
    </location>
</feature>
<dbReference type="AlphaFoldDB" id="A0A8S3VKS8"/>
<comment type="caution">
    <text evidence="3">The sequence shown here is derived from an EMBL/GenBank/DDBJ whole genome shotgun (WGS) entry which is preliminary data.</text>
</comment>
<dbReference type="InterPro" id="IPR018490">
    <property type="entry name" value="cNMP-bd_dom_sf"/>
</dbReference>
<feature type="compositionally biased region" description="Basic residues" evidence="1">
    <location>
        <begin position="20"/>
        <end position="32"/>
    </location>
</feature>
<dbReference type="PROSITE" id="PS50042">
    <property type="entry name" value="CNMP_BINDING_3"/>
    <property type="match status" value="1"/>
</dbReference>
<accession>A0A8S3VKS8</accession>
<dbReference type="InterPro" id="IPR014710">
    <property type="entry name" value="RmlC-like_jellyroll"/>
</dbReference>
<protein>
    <recommendedName>
        <fullName evidence="2">Cyclic nucleotide-binding domain-containing protein</fullName>
    </recommendedName>
</protein>
<dbReference type="CDD" id="cd00038">
    <property type="entry name" value="CAP_ED"/>
    <property type="match status" value="1"/>
</dbReference>
<dbReference type="Pfam" id="PF00027">
    <property type="entry name" value="cNMP_binding"/>
    <property type="match status" value="1"/>
</dbReference>
<dbReference type="OrthoDB" id="166212at2759"/>
<dbReference type="SUPFAM" id="SSF51206">
    <property type="entry name" value="cAMP-binding domain-like"/>
    <property type="match status" value="1"/>
</dbReference>
<evidence type="ECO:0000313" key="3">
    <source>
        <dbReference type="EMBL" id="CAG2255476.1"/>
    </source>
</evidence>
<proteinExistence type="predicted"/>
<evidence type="ECO:0000313" key="4">
    <source>
        <dbReference type="Proteomes" id="UP000683360"/>
    </source>
</evidence>
<organism evidence="3 4">
    <name type="scientific">Mytilus edulis</name>
    <name type="common">Blue mussel</name>
    <dbReference type="NCBI Taxonomy" id="6550"/>
    <lineage>
        <taxon>Eukaryota</taxon>
        <taxon>Metazoa</taxon>
        <taxon>Spiralia</taxon>
        <taxon>Lophotrochozoa</taxon>
        <taxon>Mollusca</taxon>
        <taxon>Bivalvia</taxon>
        <taxon>Autobranchia</taxon>
        <taxon>Pteriomorphia</taxon>
        <taxon>Mytilida</taxon>
        <taxon>Mytiloidea</taxon>
        <taxon>Mytilidae</taxon>
        <taxon>Mytilinae</taxon>
        <taxon>Mytilus</taxon>
    </lineage>
</organism>
<sequence>MDTIDESDFEEHEEYTAIYRKSRRKHRRRKHPAPNTSSEGTLKTKTLSPFIVGAKPQTDKLHKNDINRLVHDTLGEIGISSPHFQTEIILEEKRNRVFLGECAYDEDLTILQTTRIWKCRKTGKNSLDTFRRVVEFITFAQKMFNCDRTPKLSQQETILFFLDTQTLEKQDKDSPKLLFDMTPFKSIGQRSFVNSVKGVLQKDPIKRAEKDVSALLHVLRNFSKFSSYPQHIQQGICRKGWYSKFDSNHVIAREGNKAEFYYMIISGVAVSRCLGTTIDPQERRKQLAEFHRQGDIIGEKEILTNSGRSATYVSKEPLEVLGLDRDIFLDIFKSAGGAECISFLRRGAVIVKNSNDAEWVYVIRSGSCQAFKAVRSNDNQDVQKITEKRKHSSLLPSLRSNSIDSLKSKSSEGNKSPNRAKTLKKPSKTQLPTINKAKNSLVSQSYDENINTIKETPKKSVKKTKQETQTSIDNPVHYAKIDLVTERECFGLQSLLFDDMPSLSLVSNGAECVLISKQFLKEHMDTETKRRLQSKIAPYPNLVQIRNAVDDKLAWKSYRDQVLYDTVR</sequence>
<dbReference type="EMBL" id="CAJPWZ010003272">
    <property type="protein sequence ID" value="CAG2255476.1"/>
    <property type="molecule type" value="Genomic_DNA"/>
</dbReference>
<evidence type="ECO:0000256" key="1">
    <source>
        <dbReference type="SAM" id="MobiDB-lite"/>
    </source>
</evidence>
<dbReference type="PANTHER" id="PTHR23011:SF28">
    <property type="entry name" value="CYCLIC NUCLEOTIDE-BINDING DOMAIN CONTAINING PROTEIN"/>
    <property type="match status" value="1"/>
</dbReference>
<dbReference type="InterPro" id="IPR000595">
    <property type="entry name" value="cNMP-bd_dom"/>
</dbReference>
<feature type="domain" description="Cyclic nucleotide-binding" evidence="2">
    <location>
        <begin position="245"/>
        <end position="332"/>
    </location>
</feature>
<reference evidence="3" key="1">
    <citation type="submission" date="2021-03" db="EMBL/GenBank/DDBJ databases">
        <authorList>
            <person name="Bekaert M."/>
        </authorList>
    </citation>
    <scope>NUCLEOTIDE SEQUENCE</scope>
</reference>
<dbReference type="Proteomes" id="UP000683360">
    <property type="component" value="Unassembled WGS sequence"/>
</dbReference>
<feature type="region of interest" description="Disordered" evidence="1">
    <location>
        <begin position="403"/>
        <end position="436"/>
    </location>
</feature>